<evidence type="ECO:0000256" key="7">
    <source>
        <dbReference type="ARBA" id="ARBA00023163"/>
    </source>
</evidence>
<dbReference type="OrthoDB" id="9805706at2"/>
<dbReference type="HOGENOM" id="CLU_053084_0_1_9"/>
<dbReference type="eggNOG" id="COG0202">
    <property type="taxonomic scope" value="Bacteria"/>
</dbReference>
<dbReference type="SUPFAM" id="SSF56553">
    <property type="entry name" value="Insert subdomain of RNA polymerase alpha subunit"/>
    <property type="match status" value="1"/>
</dbReference>
<organism evidence="12 13">
    <name type="scientific">Coprothermobacter proteolyticus (strain ATCC 35245 / DSM 5265 / OCM 4 / BT)</name>
    <dbReference type="NCBI Taxonomy" id="309798"/>
    <lineage>
        <taxon>Bacteria</taxon>
        <taxon>Pseudomonadati</taxon>
        <taxon>Coprothermobacterota</taxon>
        <taxon>Coprothermobacteria</taxon>
        <taxon>Coprothermobacterales</taxon>
        <taxon>Coprothermobacteraceae</taxon>
        <taxon>Coprothermobacter</taxon>
    </lineage>
</organism>
<dbReference type="EMBL" id="CP001145">
    <property type="protein sequence ID" value="ACI18202.1"/>
    <property type="molecule type" value="Genomic_DNA"/>
</dbReference>
<sequence>MEKVFEVADLGRSVDRESGELQRAAKLSVLNLPEGEGITLGNALRRVLLGQIGGTGVLGFRLEGLDHEFMVPEGVVEDGLTIGLNLKKVLFKYYGDGVKVLYIKAKGPAEIKAADIVPDADVEVFNLDQTILTVSTDREIYMEIYLTNGVGYRTVEDNKKLYQFPFRTIYLDTSFSPVRRAEYHVTPAIVDEPGTFESLELIVYTNLAVDPVEVIRQAANFLSEEFRKVAEAKEAAAGEVVVEEQAISDEKLDASVEMLNLSRAVLTHLEKANINTIRDLVDVLEHNESIPGIGAVRLEEIRNKLAAYLEGGTEDETQS</sequence>
<feature type="domain" description="DNA-directed RNA polymerase RpoA/D/Rpb3-type" evidence="11">
    <location>
        <begin position="24"/>
        <end position="232"/>
    </location>
</feature>
<evidence type="ECO:0000256" key="8">
    <source>
        <dbReference type="ARBA" id="ARBA00032524"/>
    </source>
</evidence>
<gene>
    <name evidence="12" type="ordered locus">COPRO5265_0985</name>
</gene>
<keyword evidence="6 12" id="KW-0548">Nucleotidyltransferase</keyword>
<keyword evidence="4" id="KW-0240">DNA-directed RNA polymerase</keyword>
<dbReference type="Pfam" id="PF01000">
    <property type="entry name" value="RNA_pol_A_bac"/>
    <property type="match status" value="1"/>
</dbReference>
<dbReference type="SUPFAM" id="SSF47789">
    <property type="entry name" value="C-terminal domain of RNA polymerase alpha subunit"/>
    <property type="match status" value="1"/>
</dbReference>
<evidence type="ECO:0000256" key="2">
    <source>
        <dbReference type="ARBA" id="ARBA00012418"/>
    </source>
</evidence>
<dbReference type="EC" id="2.7.7.6" evidence="2"/>
<dbReference type="GO" id="GO:0046983">
    <property type="term" value="F:protein dimerization activity"/>
    <property type="evidence" value="ECO:0007669"/>
    <property type="project" value="InterPro"/>
</dbReference>
<dbReference type="Gene3D" id="3.30.1360.10">
    <property type="entry name" value="RNA polymerase, RBP11-like subunit"/>
    <property type="match status" value="1"/>
</dbReference>
<dbReference type="Pfam" id="PF03118">
    <property type="entry name" value="RNA_pol_A_CTD"/>
    <property type="match status" value="1"/>
</dbReference>
<dbReference type="GO" id="GO:0006351">
    <property type="term" value="P:DNA-templated transcription"/>
    <property type="evidence" value="ECO:0007669"/>
    <property type="project" value="InterPro"/>
</dbReference>
<dbReference type="Pfam" id="PF01193">
    <property type="entry name" value="RNA_pol_L"/>
    <property type="match status" value="1"/>
</dbReference>
<dbReference type="KEGG" id="cpo:COPRO5265_0985"/>
<evidence type="ECO:0000256" key="1">
    <source>
        <dbReference type="ARBA" id="ARBA00007123"/>
    </source>
</evidence>
<evidence type="ECO:0000259" key="11">
    <source>
        <dbReference type="SMART" id="SM00662"/>
    </source>
</evidence>
<evidence type="ECO:0000313" key="12">
    <source>
        <dbReference type="EMBL" id="ACI18202.1"/>
    </source>
</evidence>
<dbReference type="Gene3D" id="2.170.120.12">
    <property type="entry name" value="DNA-directed RNA polymerase, insert domain"/>
    <property type="match status" value="1"/>
</dbReference>
<name>B5Y960_COPPD</name>
<dbReference type="Gene3D" id="1.10.150.20">
    <property type="entry name" value="5' to 3' exonuclease, C-terminal subdomain"/>
    <property type="match status" value="1"/>
</dbReference>
<dbReference type="RefSeq" id="WP_012544852.1">
    <property type="nucleotide sequence ID" value="NC_011295.1"/>
</dbReference>
<dbReference type="AlphaFoldDB" id="B5Y960"/>
<keyword evidence="5 12" id="KW-0808">Transferase</keyword>
<dbReference type="Proteomes" id="UP000001732">
    <property type="component" value="Chromosome"/>
</dbReference>
<dbReference type="GO" id="GO:0000428">
    <property type="term" value="C:DNA-directed RNA polymerase complex"/>
    <property type="evidence" value="ECO:0007669"/>
    <property type="project" value="UniProtKB-KW"/>
</dbReference>
<reference evidence="12 13" key="2">
    <citation type="journal article" date="2014" name="Genome Announc.">
        <title>Complete Genome Sequence of Coprothermobacter proteolyticus DSM 5265.</title>
        <authorList>
            <person name="Alexiev A."/>
            <person name="Coil D.A."/>
            <person name="Badger J.H."/>
            <person name="Enticknap J."/>
            <person name="Ward N."/>
            <person name="Robb F.T."/>
            <person name="Eisen J.A."/>
        </authorList>
    </citation>
    <scope>NUCLEOTIDE SEQUENCE [LARGE SCALE GENOMIC DNA]</scope>
    <source>
        <strain evidence="13">ATCC 35245 / DSM 5265 / OCM 4 / BT</strain>
    </source>
</reference>
<accession>B5Y960</accession>
<dbReference type="GO" id="GO:0003899">
    <property type="term" value="F:DNA-directed RNA polymerase activity"/>
    <property type="evidence" value="ECO:0007669"/>
    <property type="project" value="UniProtKB-EC"/>
</dbReference>
<dbReference type="SMART" id="SM00662">
    <property type="entry name" value="RPOLD"/>
    <property type="match status" value="1"/>
</dbReference>
<evidence type="ECO:0000313" key="13">
    <source>
        <dbReference type="Proteomes" id="UP000001732"/>
    </source>
</evidence>
<protein>
    <recommendedName>
        <fullName evidence="3">DNA-directed RNA polymerase subunit alpha</fullName>
        <ecNumber evidence="2">2.7.7.6</ecNumber>
    </recommendedName>
    <alternativeName>
        <fullName evidence="9">RNA polymerase subunit alpha</fullName>
    </alternativeName>
    <alternativeName>
        <fullName evidence="8">Transcriptase subunit alpha</fullName>
    </alternativeName>
</protein>
<evidence type="ECO:0000256" key="9">
    <source>
        <dbReference type="ARBA" id="ARBA00033070"/>
    </source>
</evidence>
<keyword evidence="13" id="KW-1185">Reference proteome</keyword>
<keyword evidence="7" id="KW-0804">Transcription</keyword>
<dbReference type="InterPro" id="IPR011260">
    <property type="entry name" value="RNAP_asu_C"/>
</dbReference>
<dbReference type="GO" id="GO:0005737">
    <property type="term" value="C:cytoplasm"/>
    <property type="evidence" value="ECO:0007669"/>
    <property type="project" value="UniProtKB-ARBA"/>
</dbReference>
<dbReference type="SUPFAM" id="SSF55257">
    <property type="entry name" value="RBP11-like subunits of RNA polymerase"/>
    <property type="match status" value="1"/>
</dbReference>
<dbReference type="STRING" id="309798.COPRO5265_0985"/>
<evidence type="ECO:0000256" key="6">
    <source>
        <dbReference type="ARBA" id="ARBA00022695"/>
    </source>
</evidence>
<evidence type="ECO:0000256" key="3">
    <source>
        <dbReference type="ARBA" id="ARBA00015972"/>
    </source>
</evidence>
<evidence type="ECO:0000256" key="10">
    <source>
        <dbReference type="ARBA" id="ARBA00048552"/>
    </source>
</evidence>
<dbReference type="InterPro" id="IPR036603">
    <property type="entry name" value="RBP11-like"/>
</dbReference>
<evidence type="ECO:0000256" key="5">
    <source>
        <dbReference type="ARBA" id="ARBA00022679"/>
    </source>
</evidence>
<comment type="similarity">
    <text evidence="1">Belongs to the RNA polymerase alpha chain family.</text>
</comment>
<dbReference type="CDD" id="cd06928">
    <property type="entry name" value="RNAP_alpha_NTD"/>
    <property type="match status" value="1"/>
</dbReference>
<dbReference type="InterPro" id="IPR011262">
    <property type="entry name" value="DNA-dir_RNA_pol_insert"/>
</dbReference>
<reference evidence="13" key="1">
    <citation type="submission" date="2008-08" db="EMBL/GenBank/DDBJ databases">
        <title>The complete genome sequence of Coprothermobacter proteolyticus strain ATCC 5245 / DSM 5265 / BT.</title>
        <authorList>
            <person name="Dodson R.J."/>
            <person name="Durkin A.S."/>
            <person name="Wu M."/>
            <person name="Eisen J."/>
            <person name="Sutton G."/>
        </authorList>
    </citation>
    <scope>NUCLEOTIDE SEQUENCE [LARGE SCALE GENOMIC DNA]</scope>
    <source>
        <strain evidence="13">ATCC 35245 / DSM 5265 / OCM 4 / BT</strain>
    </source>
</reference>
<dbReference type="InterPro" id="IPR036643">
    <property type="entry name" value="RNApol_insert_sf"/>
</dbReference>
<dbReference type="InterPro" id="IPR011263">
    <property type="entry name" value="DNA-dir_RNA_pol_RpoA/D/Rpb3"/>
</dbReference>
<comment type="catalytic activity">
    <reaction evidence="10">
        <text>RNA(n) + a ribonucleoside 5'-triphosphate = RNA(n+1) + diphosphate</text>
        <dbReference type="Rhea" id="RHEA:21248"/>
        <dbReference type="Rhea" id="RHEA-COMP:14527"/>
        <dbReference type="Rhea" id="RHEA-COMP:17342"/>
        <dbReference type="ChEBI" id="CHEBI:33019"/>
        <dbReference type="ChEBI" id="CHEBI:61557"/>
        <dbReference type="ChEBI" id="CHEBI:140395"/>
        <dbReference type="EC" id="2.7.7.6"/>
    </reaction>
</comment>
<dbReference type="GO" id="GO:0003677">
    <property type="term" value="F:DNA binding"/>
    <property type="evidence" value="ECO:0007669"/>
    <property type="project" value="InterPro"/>
</dbReference>
<proteinExistence type="inferred from homology"/>
<evidence type="ECO:0000256" key="4">
    <source>
        <dbReference type="ARBA" id="ARBA00022478"/>
    </source>
</evidence>